<evidence type="ECO:0000256" key="2">
    <source>
        <dbReference type="ARBA" id="ARBA00022734"/>
    </source>
</evidence>
<reference evidence="4" key="1">
    <citation type="submission" date="2019-07" db="EMBL/GenBank/DDBJ databases">
        <authorList>
            <person name="Dittberner H."/>
        </authorList>
    </citation>
    <scope>NUCLEOTIDE SEQUENCE [LARGE SCALE GENOMIC DNA]</scope>
</reference>
<dbReference type="SUPFAM" id="SSF51101">
    <property type="entry name" value="Mannose-binding lectins"/>
    <property type="match status" value="1"/>
</dbReference>
<evidence type="ECO:0000259" key="3">
    <source>
        <dbReference type="PROSITE" id="PS51752"/>
    </source>
</evidence>
<accession>A0A565BRJ4</accession>
<dbReference type="InterPro" id="IPR036404">
    <property type="entry name" value="Jacalin-like_lectin_dom_sf"/>
</dbReference>
<protein>
    <recommendedName>
        <fullName evidence="3">Jacalin-type lectin domain-containing protein</fullName>
    </recommendedName>
</protein>
<proteinExistence type="inferred from homology"/>
<organism evidence="4 5">
    <name type="scientific">Arabis nemorensis</name>
    <dbReference type="NCBI Taxonomy" id="586526"/>
    <lineage>
        <taxon>Eukaryota</taxon>
        <taxon>Viridiplantae</taxon>
        <taxon>Streptophyta</taxon>
        <taxon>Embryophyta</taxon>
        <taxon>Tracheophyta</taxon>
        <taxon>Spermatophyta</taxon>
        <taxon>Magnoliopsida</taxon>
        <taxon>eudicotyledons</taxon>
        <taxon>Gunneridae</taxon>
        <taxon>Pentapetalae</taxon>
        <taxon>rosids</taxon>
        <taxon>malvids</taxon>
        <taxon>Brassicales</taxon>
        <taxon>Brassicaceae</taxon>
        <taxon>Arabideae</taxon>
        <taxon>Arabis</taxon>
    </lineage>
</organism>
<dbReference type="Gene3D" id="2.100.10.30">
    <property type="entry name" value="Jacalin-like lectin domain"/>
    <property type="match status" value="1"/>
</dbReference>
<dbReference type="Pfam" id="PF01419">
    <property type="entry name" value="Jacalin"/>
    <property type="match status" value="1"/>
</dbReference>
<sequence>MGLNYQETMTQRVGPFGVNMGGELFDDNCYHGVRSVKVGFQDGHLVYMEINYVRNGNMEMEQVSHGVMPSSTFQFVVAHFPKEFITAVEGTSAFWPRSVTNVTGSFRLHIASGLSRMKG</sequence>
<dbReference type="AlphaFoldDB" id="A0A565BRJ4"/>
<evidence type="ECO:0000313" key="5">
    <source>
        <dbReference type="Proteomes" id="UP000489600"/>
    </source>
</evidence>
<evidence type="ECO:0000313" key="4">
    <source>
        <dbReference type="EMBL" id="VVB03994.1"/>
    </source>
</evidence>
<gene>
    <name evidence="4" type="ORF">ANE_LOCUS14438</name>
</gene>
<comment type="similarity">
    <text evidence="1">Belongs to the jacalin lectin family.</text>
</comment>
<dbReference type="EMBL" id="CABITT030000005">
    <property type="protein sequence ID" value="VVB03994.1"/>
    <property type="molecule type" value="Genomic_DNA"/>
</dbReference>
<dbReference type="GO" id="GO:0030246">
    <property type="term" value="F:carbohydrate binding"/>
    <property type="evidence" value="ECO:0007669"/>
    <property type="project" value="UniProtKB-KW"/>
</dbReference>
<keyword evidence="2" id="KW-0430">Lectin</keyword>
<dbReference type="Proteomes" id="UP000489600">
    <property type="component" value="Unassembled WGS sequence"/>
</dbReference>
<comment type="caution">
    <text evidence="4">The sequence shown here is derived from an EMBL/GenBank/DDBJ whole genome shotgun (WGS) entry which is preliminary data.</text>
</comment>
<evidence type="ECO:0000256" key="1">
    <source>
        <dbReference type="ARBA" id="ARBA00006568"/>
    </source>
</evidence>
<name>A0A565BRJ4_9BRAS</name>
<dbReference type="PROSITE" id="PS51752">
    <property type="entry name" value="JACALIN_LECTIN"/>
    <property type="match status" value="1"/>
</dbReference>
<feature type="domain" description="Jacalin-type lectin" evidence="3">
    <location>
        <begin position="10"/>
        <end position="119"/>
    </location>
</feature>
<keyword evidence="5" id="KW-1185">Reference proteome</keyword>
<dbReference type="InterPro" id="IPR001229">
    <property type="entry name" value="Jacalin-like_lectin_dom"/>
</dbReference>